<feature type="region of interest" description="Disordered" evidence="1">
    <location>
        <begin position="50"/>
        <end position="69"/>
    </location>
</feature>
<dbReference type="KEGG" id="pgz:C2E15_14230"/>
<evidence type="ECO:0000313" key="3">
    <source>
        <dbReference type="Proteomes" id="UP000238365"/>
    </source>
</evidence>
<dbReference type="Proteomes" id="UP000238365">
    <property type="component" value="Chromosome"/>
</dbReference>
<protein>
    <submittedName>
        <fullName evidence="2">Uncharacterized protein</fullName>
    </submittedName>
</protein>
<keyword evidence="3" id="KW-1185">Reference proteome</keyword>
<gene>
    <name evidence="2" type="ORF">C2E15_14230</name>
</gene>
<evidence type="ECO:0000313" key="2">
    <source>
        <dbReference type="EMBL" id="AUX94119.1"/>
    </source>
</evidence>
<reference evidence="2 3" key="1">
    <citation type="submission" date="2018-01" db="EMBL/GenBank/DDBJ databases">
        <title>Complete and assembled Genome of Pantoea gaviniae DSM22758T.</title>
        <authorList>
            <person name="Stevens M.J.A."/>
            <person name="Zurfluh K."/>
            <person name="Stephan R."/>
        </authorList>
    </citation>
    <scope>NUCLEOTIDE SEQUENCE [LARGE SCALE GENOMIC DNA]</scope>
    <source>
        <strain evidence="2 3">DSM 22758</strain>
    </source>
</reference>
<proteinExistence type="predicted"/>
<dbReference type="EMBL" id="CP026377">
    <property type="protein sequence ID" value="AUX94119.1"/>
    <property type="molecule type" value="Genomic_DNA"/>
</dbReference>
<evidence type="ECO:0000256" key="1">
    <source>
        <dbReference type="SAM" id="MobiDB-lite"/>
    </source>
</evidence>
<name>A0A2L0IHY9_9GAMM</name>
<organism evidence="2 3">
    <name type="scientific">Mixta gaviniae</name>
    <dbReference type="NCBI Taxonomy" id="665914"/>
    <lineage>
        <taxon>Bacteria</taxon>
        <taxon>Pseudomonadati</taxon>
        <taxon>Pseudomonadota</taxon>
        <taxon>Gammaproteobacteria</taxon>
        <taxon>Enterobacterales</taxon>
        <taxon>Erwiniaceae</taxon>
        <taxon>Mixta</taxon>
    </lineage>
</organism>
<feature type="compositionally biased region" description="Basic and acidic residues" evidence="1">
    <location>
        <begin position="56"/>
        <end position="69"/>
    </location>
</feature>
<accession>A0A2L0IHY9</accession>
<dbReference type="AlphaFoldDB" id="A0A2L0IHY9"/>
<sequence>MSHAASAEKFLAEVVRQAKKGQRLFLWIGDDLHKIRAPFRQACTADAHPLPAQIDLPHEAEKASNGHDK</sequence>